<dbReference type="SUPFAM" id="SSF57667">
    <property type="entry name" value="beta-beta-alpha zinc fingers"/>
    <property type="match status" value="2"/>
</dbReference>
<evidence type="ECO:0000256" key="6">
    <source>
        <dbReference type="ARBA" id="ARBA00023015"/>
    </source>
</evidence>
<dbReference type="SMART" id="SM00355">
    <property type="entry name" value="ZnF_C2H2"/>
    <property type="match status" value="4"/>
</dbReference>
<reference evidence="13 14" key="1">
    <citation type="submission" date="2024-04" db="EMBL/GenBank/DDBJ databases">
        <authorList>
            <person name="Waldvogel A.-M."/>
            <person name="Schoenle A."/>
        </authorList>
    </citation>
    <scope>NUCLEOTIDE SEQUENCE [LARGE SCALE GENOMIC DNA]</scope>
</reference>
<dbReference type="FunFam" id="3.30.160.60:FF:000446">
    <property type="entry name" value="Zinc finger protein"/>
    <property type="match status" value="1"/>
</dbReference>
<evidence type="ECO:0000256" key="9">
    <source>
        <dbReference type="PROSITE-ProRule" id="PRU00042"/>
    </source>
</evidence>
<dbReference type="Pfam" id="PF13912">
    <property type="entry name" value="zf-C2H2_6"/>
    <property type="match status" value="1"/>
</dbReference>
<gene>
    <name evidence="13" type="ORF">KC01_LOCUS10240</name>
</gene>
<dbReference type="PROSITE" id="PS00028">
    <property type="entry name" value="ZINC_FINGER_C2H2_1"/>
    <property type="match status" value="4"/>
</dbReference>
<evidence type="ECO:0000256" key="11">
    <source>
        <dbReference type="SAM" id="Phobius"/>
    </source>
</evidence>
<feature type="domain" description="C2H2-type" evidence="12">
    <location>
        <begin position="251"/>
        <end position="278"/>
    </location>
</feature>
<keyword evidence="2" id="KW-0479">Metal-binding</keyword>
<dbReference type="InterPro" id="IPR013087">
    <property type="entry name" value="Znf_C2H2_type"/>
</dbReference>
<dbReference type="EMBL" id="OZ035836">
    <property type="protein sequence ID" value="CAL1579147.1"/>
    <property type="molecule type" value="Genomic_DNA"/>
</dbReference>
<dbReference type="GO" id="GO:0003677">
    <property type="term" value="F:DNA binding"/>
    <property type="evidence" value="ECO:0007669"/>
    <property type="project" value="UniProtKB-KW"/>
</dbReference>
<evidence type="ECO:0000256" key="2">
    <source>
        <dbReference type="ARBA" id="ARBA00022723"/>
    </source>
</evidence>
<evidence type="ECO:0000256" key="10">
    <source>
        <dbReference type="SAM" id="MobiDB-lite"/>
    </source>
</evidence>
<evidence type="ECO:0000256" key="7">
    <source>
        <dbReference type="ARBA" id="ARBA00023163"/>
    </source>
</evidence>
<evidence type="ECO:0000256" key="1">
    <source>
        <dbReference type="ARBA" id="ARBA00004123"/>
    </source>
</evidence>
<feature type="region of interest" description="Disordered" evidence="10">
    <location>
        <begin position="295"/>
        <end position="314"/>
    </location>
</feature>
<evidence type="ECO:0000313" key="13">
    <source>
        <dbReference type="EMBL" id="CAL1579147.1"/>
    </source>
</evidence>
<name>A0AAV2JU80_KNICA</name>
<sequence>MLLLLLKLLLMLLLLLLKLLLMLLLLLKLLLMLLLLKLLLILLLLLKLLLMLLLLMLLLLKLLLMLSGSEYVNLCVTSDEEPFEPEDQEDVRAAPPSHSPTKRVPGFPFSDADWRPPNGFPANSYDNNQVLMSGRGTSGQNFDPFSTSAAQTSATLSSLNIHKLTTHSNETSLSCSKSEQGCTDGLNESKAPKLLICPTCNKTFSSKGNLLVHIRKHTGERPFGCSVCNKAFAYKKALILHSYIHTGERPYCCLVCNQTFTQPSSLNAHKRKHTGERPFCCSVCKQDFSHHTALKRHMSKHPQPVEKTFSSSSI</sequence>
<feature type="domain" description="C2H2-type" evidence="12">
    <location>
        <begin position="279"/>
        <end position="306"/>
    </location>
</feature>
<dbReference type="GO" id="GO:0000981">
    <property type="term" value="F:DNA-binding transcription factor activity, RNA polymerase II-specific"/>
    <property type="evidence" value="ECO:0007669"/>
    <property type="project" value="TreeGrafter"/>
</dbReference>
<keyword evidence="7" id="KW-0804">Transcription</keyword>
<comment type="subcellular location">
    <subcellularLocation>
        <location evidence="1">Nucleus</location>
    </subcellularLocation>
</comment>
<keyword evidence="11" id="KW-0472">Membrane</keyword>
<dbReference type="PANTHER" id="PTHR24394">
    <property type="entry name" value="ZINC FINGER PROTEIN"/>
    <property type="match status" value="1"/>
</dbReference>
<dbReference type="Proteomes" id="UP001497482">
    <property type="component" value="Chromosome 14"/>
</dbReference>
<keyword evidence="4 9" id="KW-0863">Zinc-finger</keyword>
<feature type="domain" description="C2H2-type" evidence="12">
    <location>
        <begin position="195"/>
        <end position="222"/>
    </location>
</feature>
<dbReference type="PROSITE" id="PS50157">
    <property type="entry name" value="ZINC_FINGER_C2H2_2"/>
    <property type="match status" value="4"/>
</dbReference>
<dbReference type="PANTHER" id="PTHR24394:SF48">
    <property type="entry name" value="ZINC FINGER PROTEIN 771"/>
    <property type="match status" value="1"/>
</dbReference>
<keyword evidence="11" id="KW-0812">Transmembrane</keyword>
<keyword evidence="8" id="KW-0539">Nucleus</keyword>
<dbReference type="AlphaFoldDB" id="A0AAV2JU80"/>
<dbReference type="Pfam" id="PF00096">
    <property type="entry name" value="zf-C2H2"/>
    <property type="match status" value="2"/>
</dbReference>
<organism evidence="13 14">
    <name type="scientific">Knipowitschia caucasica</name>
    <name type="common">Caucasian dwarf goby</name>
    <name type="synonym">Pomatoschistus caucasicus</name>
    <dbReference type="NCBI Taxonomy" id="637954"/>
    <lineage>
        <taxon>Eukaryota</taxon>
        <taxon>Metazoa</taxon>
        <taxon>Chordata</taxon>
        <taxon>Craniata</taxon>
        <taxon>Vertebrata</taxon>
        <taxon>Euteleostomi</taxon>
        <taxon>Actinopterygii</taxon>
        <taxon>Neopterygii</taxon>
        <taxon>Teleostei</taxon>
        <taxon>Neoteleostei</taxon>
        <taxon>Acanthomorphata</taxon>
        <taxon>Gobiaria</taxon>
        <taxon>Gobiiformes</taxon>
        <taxon>Gobioidei</taxon>
        <taxon>Gobiidae</taxon>
        <taxon>Gobiinae</taxon>
        <taxon>Knipowitschia</taxon>
    </lineage>
</organism>
<keyword evidence="6" id="KW-0805">Transcription regulation</keyword>
<evidence type="ECO:0000259" key="12">
    <source>
        <dbReference type="PROSITE" id="PS50157"/>
    </source>
</evidence>
<evidence type="ECO:0000256" key="3">
    <source>
        <dbReference type="ARBA" id="ARBA00022737"/>
    </source>
</evidence>
<dbReference type="Gene3D" id="3.30.160.60">
    <property type="entry name" value="Classic Zinc Finger"/>
    <property type="match status" value="4"/>
</dbReference>
<evidence type="ECO:0000256" key="4">
    <source>
        <dbReference type="ARBA" id="ARBA00022771"/>
    </source>
</evidence>
<proteinExistence type="predicted"/>
<dbReference type="FunFam" id="3.30.160.60:FF:002343">
    <property type="entry name" value="Zinc finger protein 33A"/>
    <property type="match status" value="2"/>
</dbReference>
<accession>A0AAV2JU80</accession>
<evidence type="ECO:0000256" key="8">
    <source>
        <dbReference type="ARBA" id="ARBA00023242"/>
    </source>
</evidence>
<keyword evidence="5" id="KW-0862">Zinc</keyword>
<dbReference type="GO" id="GO:0008270">
    <property type="term" value="F:zinc ion binding"/>
    <property type="evidence" value="ECO:0007669"/>
    <property type="project" value="UniProtKB-KW"/>
</dbReference>
<evidence type="ECO:0000256" key="5">
    <source>
        <dbReference type="ARBA" id="ARBA00022833"/>
    </source>
</evidence>
<keyword evidence="3" id="KW-0677">Repeat</keyword>
<keyword evidence="14" id="KW-1185">Reference proteome</keyword>
<feature type="transmembrane region" description="Helical" evidence="11">
    <location>
        <begin position="38"/>
        <end position="60"/>
    </location>
</feature>
<dbReference type="InterPro" id="IPR036236">
    <property type="entry name" value="Znf_C2H2_sf"/>
</dbReference>
<evidence type="ECO:0000313" key="14">
    <source>
        <dbReference type="Proteomes" id="UP001497482"/>
    </source>
</evidence>
<keyword evidence="11" id="KW-1133">Transmembrane helix</keyword>
<dbReference type="GO" id="GO:0005634">
    <property type="term" value="C:nucleus"/>
    <property type="evidence" value="ECO:0007669"/>
    <property type="project" value="UniProtKB-SubCell"/>
</dbReference>
<protein>
    <recommendedName>
        <fullName evidence="12">C2H2-type domain-containing protein</fullName>
    </recommendedName>
</protein>
<feature type="domain" description="C2H2-type" evidence="12">
    <location>
        <begin position="223"/>
        <end position="250"/>
    </location>
</feature>
<dbReference type="FunFam" id="3.30.160.60:FF:000100">
    <property type="entry name" value="Zinc finger 45-like"/>
    <property type="match status" value="1"/>
</dbReference>